<protein>
    <recommendedName>
        <fullName evidence="1">SNRNP25 ubiquitin-like domain-containing protein</fullName>
    </recommendedName>
</protein>
<name>A0AAN7Q6V5_9MYRT</name>
<comment type="caution">
    <text evidence="2">The sequence shown here is derived from an EMBL/GenBank/DDBJ whole genome shotgun (WGS) entry which is preliminary data.</text>
</comment>
<dbReference type="GO" id="GO:0000398">
    <property type="term" value="P:mRNA splicing, via spliceosome"/>
    <property type="evidence" value="ECO:0007669"/>
    <property type="project" value="InterPro"/>
</dbReference>
<dbReference type="InterPro" id="IPR039690">
    <property type="entry name" value="SNRNP25"/>
</dbReference>
<sequence length="178" mass="20267">MFRAGSCLGVQEGECDPDYRFGSVRSRHRRSSSMPALCTSSIINGRSSRSFMYRVLPREPLRLSVLKLDGSSFDIHVMATATVKELKEAVESAFCHMPETGPGEISWPHVWGHFCLCYKSEKLLMETDPISIYGIDDGDQLHIVRHVTSSCAMEDKRSRKGLTLKLCRKGRNRWGRRW</sequence>
<accession>A0AAN7Q6V5</accession>
<dbReference type="EMBL" id="JAXIOK010000011">
    <property type="protein sequence ID" value="KAK4760129.1"/>
    <property type="molecule type" value="Genomic_DNA"/>
</dbReference>
<dbReference type="PANTHER" id="PTHR14942:SF2">
    <property type="entry name" value="UBIQUITIN-LIKE SUPERFAMILY PROTEIN"/>
    <property type="match status" value="1"/>
</dbReference>
<evidence type="ECO:0000313" key="3">
    <source>
        <dbReference type="Proteomes" id="UP001345219"/>
    </source>
</evidence>
<reference evidence="2 3" key="1">
    <citation type="journal article" date="2023" name="Hortic Res">
        <title>Pangenome of water caltrop reveals structural variations and asymmetric subgenome divergence after allopolyploidization.</title>
        <authorList>
            <person name="Zhang X."/>
            <person name="Chen Y."/>
            <person name="Wang L."/>
            <person name="Yuan Y."/>
            <person name="Fang M."/>
            <person name="Shi L."/>
            <person name="Lu R."/>
            <person name="Comes H.P."/>
            <person name="Ma Y."/>
            <person name="Chen Y."/>
            <person name="Huang G."/>
            <person name="Zhou Y."/>
            <person name="Zheng Z."/>
            <person name="Qiu Y."/>
        </authorList>
    </citation>
    <scope>NUCLEOTIDE SEQUENCE [LARGE SCALE GENOMIC DNA]</scope>
    <source>
        <tissue evidence="2">Roots</tissue>
    </source>
</reference>
<organism evidence="2 3">
    <name type="scientific">Trapa incisa</name>
    <dbReference type="NCBI Taxonomy" id="236973"/>
    <lineage>
        <taxon>Eukaryota</taxon>
        <taxon>Viridiplantae</taxon>
        <taxon>Streptophyta</taxon>
        <taxon>Embryophyta</taxon>
        <taxon>Tracheophyta</taxon>
        <taxon>Spermatophyta</taxon>
        <taxon>Magnoliopsida</taxon>
        <taxon>eudicotyledons</taxon>
        <taxon>Gunneridae</taxon>
        <taxon>Pentapetalae</taxon>
        <taxon>rosids</taxon>
        <taxon>malvids</taxon>
        <taxon>Myrtales</taxon>
        <taxon>Lythraceae</taxon>
        <taxon>Trapa</taxon>
    </lineage>
</organism>
<dbReference type="Gene3D" id="3.10.20.90">
    <property type="entry name" value="Phosphatidylinositol 3-kinase Catalytic Subunit, Chain A, domain 1"/>
    <property type="match status" value="1"/>
</dbReference>
<feature type="domain" description="SNRNP25 ubiquitin-like" evidence="1">
    <location>
        <begin position="61"/>
        <end position="147"/>
    </location>
</feature>
<dbReference type="Proteomes" id="UP001345219">
    <property type="component" value="Chromosome 17"/>
</dbReference>
<dbReference type="SUPFAM" id="SSF54236">
    <property type="entry name" value="Ubiquitin-like"/>
    <property type="match status" value="1"/>
</dbReference>
<keyword evidence="3" id="KW-1185">Reference proteome</keyword>
<dbReference type="PANTHER" id="PTHR14942">
    <property type="entry name" value="U11/U12 SMALL NUCLEAR RIBONUCLEOPROTEIN 25 KDA PROTEIN"/>
    <property type="match status" value="1"/>
</dbReference>
<dbReference type="Pfam" id="PF18036">
    <property type="entry name" value="Ubiquitin_4"/>
    <property type="match status" value="1"/>
</dbReference>
<dbReference type="InterPro" id="IPR029071">
    <property type="entry name" value="Ubiquitin-like_domsf"/>
</dbReference>
<evidence type="ECO:0000259" key="1">
    <source>
        <dbReference type="Pfam" id="PF18036"/>
    </source>
</evidence>
<dbReference type="CDD" id="cd17058">
    <property type="entry name" value="Ubl_SNRNP25"/>
    <property type="match status" value="1"/>
</dbReference>
<evidence type="ECO:0000313" key="2">
    <source>
        <dbReference type="EMBL" id="KAK4760129.1"/>
    </source>
</evidence>
<dbReference type="AlphaFoldDB" id="A0AAN7Q6V5"/>
<proteinExistence type="predicted"/>
<dbReference type="InterPro" id="IPR040610">
    <property type="entry name" value="SNRNP25_ubiquitin"/>
</dbReference>
<gene>
    <name evidence="2" type="ORF">SAY87_023260</name>
</gene>